<dbReference type="EMBL" id="CP099429">
    <property type="protein sequence ID" value="USW59323.1"/>
    <property type="molecule type" value="Genomic_DNA"/>
</dbReference>
<name>A0A9Q9B8G5_9PEZI</name>
<protein>
    <submittedName>
        <fullName evidence="3">Uncharacterized protein</fullName>
    </submittedName>
</protein>
<feature type="signal peptide" evidence="2">
    <location>
        <begin position="1"/>
        <end position="18"/>
    </location>
</feature>
<proteinExistence type="predicted"/>
<feature type="compositionally biased region" description="Pro residues" evidence="1">
    <location>
        <begin position="145"/>
        <end position="155"/>
    </location>
</feature>
<evidence type="ECO:0000256" key="2">
    <source>
        <dbReference type="SAM" id="SignalP"/>
    </source>
</evidence>
<evidence type="ECO:0000313" key="4">
    <source>
        <dbReference type="Proteomes" id="UP001056384"/>
    </source>
</evidence>
<dbReference type="AlphaFoldDB" id="A0A9Q9B8G5"/>
<accession>A0A9Q9B8G5</accession>
<reference evidence="3" key="1">
    <citation type="submission" date="2022-06" db="EMBL/GenBank/DDBJ databases">
        <title>Complete genome sequences of two strains of the flax pathogen Septoria linicola.</title>
        <authorList>
            <person name="Lapalu N."/>
            <person name="Simon A."/>
            <person name="Demenou B."/>
            <person name="Paumier D."/>
            <person name="Guillot M.-P."/>
            <person name="Gout L."/>
            <person name="Valade R."/>
        </authorList>
    </citation>
    <scope>NUCLEOTIDE SEQUENCE</scope>
    <source>
        <strain evidence="3">SE15195</strain>
    </source>
</reference>
<evidence type="ECO:0000313" key="3">
    <source>
        <dbReference type="EMBL" id="USW59323.1"/>
    </source>
</evidence>
<gene>
    <name evidence="3" type="ORF">Slin15195_G126420</name>
</gene>
<evidence type="ECO:0000256" key="1">
    <source>
        <dbReference type="SAM" id="MobiDB-lite"/>
    </source>
</evidence>
<organism evidence="3 4">
    <name type="scientific">Septoria linicola</name>
    <dbReference type="NCBI Taxonomy" id="215465"/>
    <lineage>
        <taxon>Eukaryota</taxon>
        <taxon>Fungi</taxon>
        <taxon>Dikarya</taxon>
        <taxon>Ascomycota</taxon>
        <taxon>Pezizomycotina</taxon>
        <taxon>Dothideomycetes</taxon>
        <taxon>Dothideomycetidae</taxon>
        <taxon>Mycosphaerellales</taxon>
        <taxon>Mycosphaerellaceae</taxon>
        <taxon>Septoria</taxon>
    </lineage>
</organism>
<sequence>MKTSQIISLASLVLGSQALVAAPKDASYAKRQAGICMLGVNSPCNGDAWDKNGLDGKDWSDHRKKLFGNFKASEEKRSAEAAPVEEEKRDAKPAVYGICMIGVDSPCNGDAWDKNGKDGKDWNDHRRRLFGNFKSSEEKRDAEPEPVPAPAPAPAPIAVEQEKREAEPQDIGICVIGVDSPCNGDAWDKNGKDGKDWNDHRRRLFGNFKSSEEKREA</sequence>
<feature type="region of interest" description="Disordered" evidence="1">
    <location>
        <begin position="132"/>
        <end position="217"/>
    </location>
</feature>
<feature type="chain" id="PRO_5040383896" evidence="2">
    <location>
        <begin position="19"/>
        <end position="217"/>
    </location>
</feature>
<keyword evidence="2" id="KW-0732">Signal</keyword>
<dbReference type="Proteomes" id="UP001056384">
    <property type="component" value="Chromosome 12"/>
</dbReference>
<feature type="compositionally biased region" description="Basic and acidic residues" evidence="1">
    <location>
        <begin position="186"/>
        <end position="199"/>
    </location>
</feature>
<keyword evidence="4" id="KW-1185">Reference proteome</keyword>